<dbReference type="PANTHER" id="PTHR10458">
    <property type="entry name" value="PEPTIDE DEFORMYLASE"/>
    <property type="match status" value="1"/>
</dbReference>
<dbReference type="GO" id="GO:0046872">
    <property type="term" value="F:metal ion binding"/>
    <property type="evidence" value="ECO:0007669"/>
    <property type="project" value="UniProtKB-KW"/>
</dbReference>
<dbReference type="CDD" id="cd00487">
    <property type="entry name" value="Pep_deformylase"/>
    <property type="match status" value="1"/>
</dbReference>
<dbReference type="NCBIfam" id="TIGR00079">
    <property type="entry name" value="pept_deformyl"/>
    <property type="match status" value="1"/>
</dbReference>
<dbReference type="FunFam" id="3.90.45.10:FF:000004">
    <property type="entry name" value="Peptide deformylase"/>
    <property type="match status" value="1"/>
</dbReference>
<name>A0A3N1GJQ3_9ACTN</name>
<dbReference type="PRINTS" id="PR01576">
    <property type="entry name" value="PDEFORMYLASE"/>
</dbReference>
<dbReference type="NCBIfam" id="NF001159">
    <property type="entry name" value="PRK00150.1-3"/>
    <property type="match status" value="1"/>
</dbReference>
<keyword evidence="2 6" id="KW-0479">Metal-binding</keyword>
<feature type="binding site" evidence="6">
    <location>
        <position position="187"/>
    </location>
    <ligand>
        <name>Fe cation</name>
        <dbReference type="ChEBI" id="CHEBI:24875"/>
    </ligand>
</feature>
<evidence type="ECO:0000256" key="4">
    <source>
        <dbReference type="ARBA" id="ARBA00022917"/>
    </source>
</evidence>
<dbReference type="PANTHER" id="PTHR10458:SF2">
    <property type="entry name" value="PEPTIDE DEFORMYLASE, MITOCHONDRIAL"/>
    <property type="match status" value="1"/>
</dbReference>
<dbReference type="Pfam" id="PF01327">
    <property type="entry name" value="Pep_deformylase"/>
    <property type="match status" value="1"/>
</dbReference>
<comment type="cofactor">
    <cofactor evidence="6">
        <name>Fe(2+)</name>
        <dbReference type="ChEBI" id="CHEBI:29033"/>
    </cofactor>
    <text evidence="6">Binds 1 Fe(2+) ion.</text>
</comment>
<organism evidence="7 8">
    <name type="scientific">Couchioplanes caeruleus</name>
    <dbReference type="NCBI Taxonomy" id="56438"/>
    <lineage>
        <taxon>Bacteria</taxon>
        <taxon>Bacillati</taxon>
        <taxon>Actinomycetota</taxon>
        <taxon>Actinomycetes</taxon>
        <taxon>Micromonosporales</taxon>
        <taxon>Micromonosporaceae</taxon>
        <taxon>Couchioplanes</taxon>
    </lineage>
</organism>
<dbReference type="GO" id="GO:0042586">
    <property type="term" value="F:peptide deformylase activity"/>
    <property type="evidence" value="ECO:0007669"/>
    <property type="project" value="UniProtKB-UniRule"/>
</dbReference>
<dbReference type="EC" id="3.5.1.88" evidence="6"/>
<dbReference type="HAMAP" id="MF_00163">
    <property type="entry name" value="Pep_deformylase"/>
    <property type="match status" value="1"/>
</dbReference>
<dbReference type="Gene3D" id="3.90.45.10">
    <property type="entry name" value="Peptide deformylase"/>
    <property type="match status" value="1"/>
</dbReference>
<comment type="catalytic activity">
    <reaction evidence="6">
        <text>N-terminal N-formyl-L-methionyl-[peptide] + H2O = N-terminal L-methionyl-[peptide] + formate</text>
        <dbReference type="Rhea" id="RHEA:24420"/>
        <dbReference type="Rhea" id="RHEA-COMP:10639"/>
        <dbReference type="Rhea" id="RHEA-COMP:10640"/>
        <dbReference type="ChEBI" id="CHEBI:15377"/>
        <dbReference type="ChEBI" id="CHEBI:15740"/>
        <dbReference type="ChEBI" id="CHEBI:49298"/>
        <dbReference type="ChEBI" id="CHEBI:64731"/>
        <dbReference type="EC" id="3.5.1.88"/>
    </reaction>
</comment>
<protein>
    <recommendedName>
        <fullName evidence="6">Peptide deformylase</fullName>
        <shortName evidence="6">PDF</shortName>
        <ecNumber evidence="6">3.5.1.88</ecNumber>
    </recommendedName>
    <alternativeName>
        <fullName evidence="6">Polypeptide deformylase</fullName>
    </alternativeName>
</protein>
<dbReference type="AlphaFoldDB" id="A0A3N1GJQ3"/>
<evidence type="ECO:0000256" key="3">
    <source>
        <dbReference type="ARBA" id="ARBA00022801"/>
    </source>
</evidence>
<evidence type="ECO:0000256" key="2">
    <source>
        <dbReference type="ARBA" id="ARBA00022723"/>
    </source>
</evidence>
<dbReference type="SUPFAM" id="SSF56420">
    <property type="entry name" value="Peptide deformylase"/>
    <property type="match status" value="1"/>
</dbReference>
<gene>
    <name evidence="6" type="primary">def</name>
    <name evidence="7" type="ORF">EDD30_3357</name>
</gene>
<keyword evidence="4 6" id="KW-0648">Protein biosynthesis</keyword>
<feature type="active site" evidence="6">
    <location>
        <position position="184"/>
    </location>
</feature>
<comment type="function">
    <text evidence="6">Removes the formyl group from the N-terminal Met of newly synthesized proteins. Requires at least a dipeptide for an efficient rate of reaction. N-terminal L-methionine is a prerequisite for activity but the enzyme has broad specificity at other positions.</text>
</comment>
<dbReference type="InterPro" id="IPR023635">
    <property type="entry name" value="Peptide_deformylase"/>
</dbReference>
<evidence type="ECO:0000256" key="5">
    <source>
        <dbReference type="ARBA" id="ARBA00023004"/>
    </source>
</evidence>
<evidence type="ECO:0000256" key="1">
    <source>
        <dbReference type="ARBA" id="ARBA00010759"/>
    </source>
</evidence>
<comment type="similarity">
    <text evidence="1 6">Belongs to the polypeptide deformylase family.</text>
</comment>
<reference evidence="7 8" key="1">
    <citation type="submission" date="2018-11" db="EMBL/GenBank/DDBJ databases">
        <title>Sequencing the genomes of 1000 actinobacteria strains.</title>
        <authorList>
            <person name="Klenk H.-P."/>
        </authorList>
    </citation>
    <scope>NUCLEOTIDE SEQUENCE [LARGE SCALE GENOMIC DNA]</scope>
    <source>
        <strain evidence="7 8">DSM 43634</strain>
    </source>
</reference>
<comment type="caution">
    <text evidence="7">The sequence shown here is derived from an EMBL/GenBank/DDBJ whole genome shotgun (WGS) entry which is preliminary data.</text>
</comment>
<dbReference type="GO" id="GO:0006412">
    <property type="term" value="P:translation"/>
    <property type="evidence" value="ECO:0007669"/>
    <property type="project" value="UniProtKB-UniRule"/>
</dbReference>
<dbReference type="EMBL" id="RJKL01000001">
    <property type="protein sequence ID" value="ROP30502.1"/>
    <property type="molecule type" value="Genomic_DNA"/>
</dbReference>
<evidence type="ECO:0000313" key="8">
    <source>
        <dbReference type="Proteomes" id="UP000271683"/>
    </source>
</evidence>
<accession>A0A3N1GJQ3</accession>
<evidence type="ECO:0000313" key="7">
    <source>
        <dbReference type="EMBL" id="ROP30502.1"/>
    </source>
</evidence>
<evidence type="ECO:0000256" key="6">
    <source>
        <dbReference type="HAMAP-Rule" id="MF_00163"/>
    </source>
</evidence>
<dbReference type="InterPro" id="IPR036821">
    <property type="entry name" value="Peptide_deformylase_sf"/>
</dbReference>
<feature type="binding site" evidence="6">
    <location>
        <position position="183"/>
    </location>
    <ligand>
        <name>Fe cation</name>
        <dbReference type="ChEBI" id="CHEBI:24875"/>
    </ligand>
</feature>
<keyword evidence="3 6" id="KW-0378">Hydrolase</keyword>
<sequence length="219" mass="23140">MPLSRIPPSAARRLDPPFEAAGGFLAARATPHFASISTIDRVQTRAGTPRPITRYGNPVLHRRCAAVTVFDDDLQQLIADMFASMAAAEGVGLAANQIGVDAQVFVVDCPDETGTNVVAHVVNPVLHLPEGRGLEVDDEGCLSVPGVRAEVGRPATAHVTGLDMHGTPVRIDGTGLLARCLQHETDHLNGLLYVDRLPAKKRKKLLARSAEAPGVGVTA</sequence>
<feature type="binding site" evidence="6">
    <location>
        <position position="141"/>
    </location>
    <ligand>
        <name>Fe cation</name>
        <dbReference type="ChEBI" id="CHEBI:24875"/>
    </ligand>
</feature>
<dbReference type="Proteomes" id="UP000271683">
    <property type="component" value="Unassembled WGS sequence"/>
</dbReference>
<keyword evidence="5 6" id="KW-0408">Iron</keyword>
<proteinExistence type="inferred from homology"/>